<organism evidence="1 2">
    <name type="scientific">Naganishia onofrii</name>
    <dbReference type="NCBI Taxonomy" id="1851511"/>
    <lineage>
        <taxon>Eukaryota</taxon>
        <taxon>Fungi</taxon>
        <taxon>Dikarya</taxon>
        <taxon>Basidiomycota</taxon>
        <taxon>Agaricomycotina</taxon>
        <taxon>Tremellomycetes</taxon>
        <taxon>Filobasidiales</taxon>
        <taxon>Filobasidiaceae</taxon>
        <taxon>Naganishia</taxon>
    </lineage>
</organism>
<evidence type="ECO:0000313" key="2">
    <source>
        <dbReference type="Proteomes" id="UP001234202"/>
    </source>
</evidence>
<accession>A0ACC2WYM1</accession>
<proteinExistence type="predicted"/>
<protein>
    <submittedName>
        <fullName evidence="1">Uncharacterized protein</fullName>
    </submittedName>
</protein>
<reference evidence="1" key="1">
    <citation type="submission" date="2023-04" db="EMBL/GenBank/DDBJ databases">
        <title>Draft Genome sequencing of Naganishia species isolated from polar environments using Oxford Nanopore Technology.</title>
        <authorList>
            <person name="Leo P."/>
            <person name="Venkateswaran K."/>
        </authorList>
    </citation>
    <scope>NUCLEOTIDE SEQUENCE</scope>
    <source>
        <strain evidence="1">DBVPG 5303</strain>
    </source>
</reference>
<sequence>MRSAVVDQISRKAMRMSAIALQKHSSGSLIATISADAQLVEACFQYIVDAVADPLTVIIGFILLILSLGPSALILFNVLESPMKGLPKTITGLSDAYVAIGRIATILTAEEKSNRNQADPGQFYAIDAKGSFTYNTAELSKAERVSIKLDKNVDCHEQKRKSSRSSQTNKSSGIQDQGEQELQAVDDHFKLEGIDLQVPRGALVCVIGRIGSGKTALLQALTGEMRQICGKVILGGTVSIAAQNP</sequence>
<keyword evidence="2" id="KW-1185">Reference proteome</keyword>
<dbReference type="Proteomes" id="UP001234202">
    <property type="component" value="Unassembled WGS sequence"/>
</dbReference>
<gene>
    <name evidence="1" type="ORF">QFC24_006795</name>
</gene>
<name>A0ACC2WYM1_9TREE</name>
<evidence type="ECO:0000313" key="1">
    <source>
        <dbReference type="EMBL" id="KAJ9116204.1"/>
    </source>
</evidence>
<dbReference type="EMBL" id="JASBWV010000039">
    <property type="protein sequence ID" value="KAJ9116204.1"/>
    <property type="molecule type" value="Genomic_DNA"/>
</dbReference>
<comment type="caution">
    <text evidence="1">The sequence shown here is derived from an EMBL/GenBank/DDBJ whole genome shotgun (WGS) entry which is preliminary data.</text>
</comment>